<keyword evidence="3" id="KW-0812">Transmembrane</keyword>
<dbReference type="InterPro" id="IPR013604">
    <property type="entry name" value="7TM_chemorcpt"/>
</dbReference>
<sequence>MIGDELQSIIELDNSEETDQLISMKTPESSEIVQKTKICLEAYGIIDGLVKEFNRYFGPELVSHTLLSMLLISVLSFFEIFYSIQGNVAYAMWVFFYMVMDLWQMYYIAKWCTSMTLSAKTVLSKLYDLDFSGFPASLRCKIKMLALKLSTDPPQICPGHYFTLNKMSVTT</sequence>
<comment type="subcellular location">
    <subcellularLocation>
        <location evidence="1">Cell membrane</location>
        <topology evidence="1">Multi-pass membrane protein</topology>
    </subcellularLocation>
</comment>
<keyword evidence="4" id="KW-1133">Transmembrane helix</keyword>
<dbReference type="EMBL" id="CAJVCH010470635">
    <property type="protein sequence ID" value="CAG7820142.1"/>
    <property type="molecule type" value="Genomic_DNA"/>
</dbReference>
<evidence type="ECO:0000256" key="3">
    <source>
        <dbReference type="ARBA" id="ARBA00022692"/>
    </source>
</evidence>
<protein>
    <submittedName>
        <fullName evidence="6">Uncharacterized protein</fullName>
    </submittedName>
</protein>
<evidence type="ECO:0000313" key="6">
    <source>
        <dbReference type="EMBL" id="CAG7820142.1"/>
    </source>
</evidence>
<dbReference type="GO" id="GO:0005886">
    <property type="term" value="C:plasma membrane"/>
    <property type="evidence" value="ECO:0007669"/>
    <property type="project" value="UniProtKB-SubCell"/>
</dbReference>
<feature type="non-terminal residue" evidence="6">
    <location>
        <position position="1"/>
    </location>
</feature>
<dbReference type="Proteomes" id="UP000708208">
    <property type="component" value="Unassembled WGS sequence"/>
</dbReference>
<keyword evidence="7" id="KW-1185">Reference proteome</keyword>
<reference evidence="6" key="1">
    <citation type="submission" date="2021-06" db="EMBL/GenBank/DDBJ databases">
        <authorList>
            <person name="Hodson N. C."/>
            <person name="Mongue J. A."/>
            <person name="Jaron S. K."/>
        </authorList>
    </citation>
    <scope>NUCLEOTIDE SEQUENCE</scope>
</reference>
<evidence type="ECO:0000256" key="2">
    <source>
        <dbReference type="ARBA" id="ARBA00022475"/>
    </source>
</evidence>
<dbReference type="GO" id="GO:0050909">
    <property type="term" value="P:sensory perception of taste"/>
    <property type="evidence" value="ECO:0007669"/>
    <property type="project" value="InterPro"/>
</dbReference>
<proteinExistence type="predicted"/>
<evidence type="ECO:0000256" key="5">
    <source>
        <dbReference type="ARBA" id="ARBA00023136"/>
    </source>
</evidence>
<keyword evidence="2" id="KW-1003">Cell membrane</keyword>
<dbReference type="Pfam" id="PF08395">
    <property type="entry name" value="7tm_7"/>
    <property type="match status" value="1"/>
</dbReference>
<keyword evidence="5" id="KW-0472">Membrane</keyword>
<comment type="caution">
    <text evidence="6">The sequence shown here is derived from an EMBL/GenBank/DDBJ whole genome shotgun (WGS) entry which is preliminary data.</text>
</comment>
<name>A0A8J2KUS9_9HEXA</name>
<organism evidence="6 7">
    <name type="scientific">Allacma fusca</name>
    <dbReference type="NCBI Taxonomy" id="39272"/>
    <lineage>
        <taxon>Eukaryota</taxon>
        <taxon>Metazoa</taxon>
        <taxon>Ecdysozoa</taxon>
        <taxon>Arthropoda</taxon>
        <taxon>Hexapoda</taxon>
        <taxon>Collembola</taxon>
        <taxon>Symphypleona</taxon>
        <taxon>Sminthuridae</taxon>
        <taxon>Allacma</taxon>
    </lineage>
</organism>
<evidence type="ECO:0000256" key="4">
    <source>
        <dbReference type="ARBA" id="ARBA00022989"/>
    </source>
</evidence>
<evidence type="ECO:0000313" key="7">
    <source>
        <dbReference type="Proteomes" id="UP000708208"/>
    </source>
</evidence>
<dbReference type="AlphaFoldDB" id="A0A8J2KUS9"/>
<accession>A0A8J2KUS9</accession>
<gene>
    <name evidence="6" type="ORF">AFUS01_LOCUS30548</name>
</gene>
<evidence type="ECO:0000256" key="1">
    <source>
        <dbReference type="ARBA" id="ARBA00004651"/>
    </source>
</evidence>